<accession>A0A815LTW6</accession>
<evidence type="ECO:0000313" key="6">
    <source>
        <dbReference type="EMBL" id="CAF3815072.1"/>
    </source>
</evidence>
<reference evidence="3" key="1">
    <citation type="submission" date="2021-02" db="EMBL/GenBank/DDBJ databases">
        <authorList>
            <person name="Nowell W R."/>
        </authorList>
    </citation>
    <scope>NUCLEOTIDE SEQUENCE</scope>
</reference>
<dbReference type="Proteomes" id="UP000663824">
    <property type="component" value="Unassembled WGS sequence"/>
</dbReference>
<dbReference type="Proteomes" id="UP000663855">
    <property type="component" value="Unassembled WGS sequence"/>
</dbReference>
<dbReference type="EMBL" id="CAJOBI010001760">
    <property type="protein sequence ID" value="CAF3898252.1"/>
    <property type="molecule type" value="Genomic_DNA"/>
</dbReference>
<dbReference type="OrthoDB" id="10058465at2759"/>
<comment type="caution">
    <text evidence="3">The sequence shown here is derived from an EMBL/GenBank/DDBJ whole genome shotgun (WGS) entry which is preliminary data.</text>
</comment>
<name>A0A815LTW6_9BILA</name>
<dbReference type="Proteomes" id="UP000681967">
    <property type="component" value="Unassembled WGS sequence"/>
</dbReference>
<feature type="region of interest" description="Disordered" evidence="1">
    <location>
        <begin position="429"/>
        <end position="465"/>
    </location>
</feature>
<feature type="compositionally biased region" description="Basic residues" evidence="1">
    <location>
        <begin position="438"/>
        <end position="465"/>
    </location>
</feature>
<dbReference type="EMBL" id="CAJNRE010002143">
    <property type="protein sequence ID" value="CAF1967574.1"/>
    <property type="molecule type" value="Genomic_DNA"/>
</dbReference>
<dbReference type="Proteomes" id="UP000663834">
    <property type="component" value="Unassembled WGS sequence"/>
</dbReference>
<proteinExistence type="predicted"/>
<evidence type="ECO:0000313" key="3">
    <source>
        <dbReference type="EMBL" id="CAF1414402.1"/>
    </source>
</evidence>
<dbReference type="AlphaFoldDB" id="A0A815LTW6"/>
<dbReference type="Proteomes" id="UP000681720">
    <property type="component" value="Unassembled WGS sequence"/>
</dbReference>
<evidence type="ECO:0000313" key="2">
    <source>
        <dbReference type="EMBL" id="CAF1023389.1"/>
    </source>
</evidence>
<dbReference type="Proteomes" id="UP000676336">
    <property type="component" value="Unassembled WGS sequence"/>
</dbReference>
<evidence type="ECO:0000313" key="7">
    <source>
        <dbReference type="EMBL" id="CAF3898252.1"/>
    </source>
</evidence>
<evidence type="ECO:0000313" key="8">
    <source>
        <dbReference type="Proteomes" id="UP000663834"/>
    </source>
</evidence>
<evidence type="ECO:0000313" key="4">
    <source>
        <dbReference type="EMBL" id="CAF1967574.1"/>
    </source>
</evidence>
<protein>
    <submittedName>
        <fullName evidence="3">Uncharacterized protein</fullName>
    </submittedName>
</protein>
<dbReference type="EMBL" id="CAJNOV010000439">
    <property type="protein sequence ID" value="CAF1023389.1"/>
    <property type="molecule type" value="Genomic_DNA"/>
</dbReference>
<dbReference type="EMBL" id="CAJOBH010000646">
    <property type="protein sequence ID" value="CAF3807967.1"/>
    <property type="molecule type" value="Genomic_DNA"/>
</dbReference>
<organism evidence="3 8">
    <name type="scientific">Rotaria magnacalcarata</name>
    <dbReference type="NCBI Taxonomy" id="392030"/>
    <lineage>
        <taxon>Eukaryota</taxon>
        <taxon>Metazoa</taxon>
        <taxon>Spiralia</taxon>
        <taxon>Gnathifera</taxon>
        <taxon>Rotifera</taxon>
        <taxon>Eurotatoria</taxon>
        <taxon>Bdelloidea</taxon>
        <taxon>Philodinida</taxon>
        <taxon>Philodinidae</taxon>
        <taxon>Rotaria</taxon>
    </lineage>
</organism>
<evidence type="ECO:0000313" key="5">
    <source>
        <dbReference type="EMBL" id="CAF3807967.1"/>
    </source>
</evidence>
<dbReference type="EMBL" id="CAJNOW010004361">
    <property type="protein sequence ID" value="CAF1414402.1"/>
    <property type="molecule type" value="Genomic_DNA"/>
</dbReference>
<sequence length="465" mass="52356">MNIYHSLGSLELGDGDITALDATSLISMPNLVDFSLTSEDWNMNFPTINSENSVSISTFEELFENPMMGQSIIWTESMRDHVPIDLQQGVFQNADNEFSFATNNSIYSVPVDDSEDLLAPTDLREESYSRDQLESNNIGEAPTEETDALRQCPHQSTLQQQVLLQQTDEAGQINVHFPKNQISYGLTEIKEYPTNGKKSTKVVKSLDVSSILTFAECSELLITLGEVPMAVSVPPCPYQRARYEGECSDTNRYIFVPWNQIFTITIPDVRLVLAANFTVQLRITRTTVQHGTSGLTLLHPYPIWINDDHASVHSGSLFVPVTEQNMKNGYLQIENFALLRLKQPDLAKIKTLTVYSSTQLSCYDLHPTGTNGGKETRDEYNLQRSMLVFQLVFVDENNIAYCTDAICKTDVIQEYEGKEMSKLRPILDSYGAPQRSRSPMKHKRIGRQNKLRATASKKSRGVAKR</sequence>
<dbReference type="EMBL" id="CAJOBJ010000331">
    <property type="protein sequence ID" value="CAF3815072.1"/>
    <property type="molecule type" value="Genomic_DNA"/>
</dbReference>
<gene>
    <name evidence="5" type="ORF">BYL167_LOCUS3372</name>
    <name evidence="2" type="ORF">CJN711_LOCUS3431</name>
    <name evidence="6" type="ORF">GIL414_LOCUS1870</name>
    <name evidence="3" type="ORF">KQP761_LOCUS10291</name>
    <name evidence="4" type="ORF">MBJ925_LOCUS6656</name>
    <name evidence="7" type="ORF">SMN809_LOCUS6496</name>
</gene>
<evidence type="ECO:0000256" key="1">
    <source>
        <dbReference type="SAM" id="MobiDB-lite"/>
    </source>
</evidence>